<gene>
    <name evidence="1" type="ORF">DXD84_13985</name>
</gene>
<accession>A0A3E4EWG0</accession>
<dbReference type="EMBL" id="QSOI01000026">
    <property type="protein sequence ID" value="RGI80922.1"/>
    <property type="molecule type" value="Genomic_DNA"/>
</dbReference>
<name>A0A3E4EWG0_9FIRM</name>
<proteinExistence type="predicted"/>
<evidence type="ECO:0000313" key="1">
    <source>
        <dbReference type="EMBL" id="RGI80922.1"/>
    </source>
</evidence>
<reference evidence="1 2" key="1">
    <citation type="submission" date="2018-08" db="EMBL/GenBank/DDBJ databases">
        <title>A genome reference for cultivated species of the human gut microbiota.</title>
        <authorList>
            <person name="Zou Y."/>
            <person name="Xue W."/>
            <person name="Luo G."/>
        </authorList>
    </citation>
    <scope>NUCLEOTIDE SEQUENCE [LARGE SCALE GENOMIC DNA]</scope>
    <source>
        <strain evidence="1 2">TM09-19AC</strain>
    </source>
</reference>
<dbReference type="AlphaFoldDB" id="A0A3E4EWG0"/>
<comment type="caution">
    <text evidence="1">The sequence shown here is derived from an EMBL/GenBank/DDBJ whole genome shotgun (WGS) entry which is preliminary data.</text>
</comment>
<dbReference type="Proteomes" id="UP000260664">
    <property type="component" value="Unassembled WGS sequence"/>
</dbReference>
<organism evidence="1 2">
    <name type="scientific">Dorea formicigenerans</name>
    <dbReference type="NCBI Taxonomy" id="39486"/>
    <lineage>
        <taxon>Bacteria</taxon>
        <taxon>Bacillati</taxon>
        <taxon>Bacillota</taxon>
        <taxon>Clostridia</taxon>
        <taxon>Lachnospirales</taxon>
        <taxon>Lachnospiraceae</taxon>
        <taxon>Dorea</taxon>
    </lineage>
</organism>
<sequence>MKVEIKETSEKPEGWPKNRREWKLDVLCERMEEFKNNPTYKNREILIALASEHDMNETSGYGLVRITEYEVGLINYLYLVSKAYQINSVKRKCEKSPDLDEENYAIK</sequence>
<protein>
    <submittedName>
        <fullName evidence="1">Uncharacterized protein</fullName>
    </submittedName>
</protein>
<evidence type="ECO:0000313" key="2">
    <source>
        <dbReference type="Proteomes" id="UP000260664"/>
    </source>
</evidence>